<evidence type="ECO:0000313" key="1">
    <source>
        <dbReference type="EMBL" id="NWQ97991.1"/>
    </source>
</evidence>
<dbReference type="InterPro" id="IPR013783">
    <property type="entry name" value="Ig-like_fold"/>
</dbReference>
<dbReference type="AlphaFoldDB" id="A0A7K4TIY1"/>
<dbReference type="InterPro" id="IPR047012">
    <property type="entry name" value="ICAM_VCAM"/>
</dbReference>
<feature type="non-terminal residue" evidence="1">
    <location>
        <position position="1"/>
    </location>
</feature>
<dbReference type="GO" id="GO:0005178">
    <property type="term" value="F:integrin binding"/>
    <property type="evidence" value="ECO:0007669"/>
    <property type="project" value="InterPro"/>
</dbReference>
<keyword evidence="2" id="KW-1185">Reference proteome</keyword>
<comment type="caution">
    <text evidence="1">The sequence shown here is derived from an EMBL/GenBank/DDBJ whole genome shotgun (WGS) entry which is preliminary data.</text>
</comment>
<gene>
    <name evidence="1" type="primary">Icam3</name>
    <name evidence="1" type="ORF">BURBIS_R15589</name>
</gene>
<proteinExistence type="predicted"/>
<evidence type="ECO:0000313" key="2">
    <source>
        <dbReference type="Proteomes" id="UP000574691"/>
    </source>
</evidence>
<feature type="non-terminal residue" evidence="1">
    <location>
        <position position="70"/>
    </location>
</feature>
<organism evidence="1 2">
    <name type="scientific">Burhinus bistriatus</name>
    <dbReference type="NCBI Taxonomy" id="240201"/>
    <lineage>
        <taxon>Eukaryota</taxon>
        <taxon>Metazoa</taxon>
        <taxon>Chordata</taxon>
        <taxon>Craniata</taxon>
        <taxon>Vertebrata</taxon>
        <taxon>Euteleostomi</taxon>
        <taxon>Archelosauria</taxon>
        <taxon>Archosauria</taxon>
        <taxon>Dinosauria</taxon>
        <taxon>Saurischia</taxon>
        <taxon>Theropoda</taxon>
        <taxon>Coelurosauria</taxon>
        <taxon>Aves</taxon>
        <taxon>Neognathae</taxon>
        <taxon>Neoaves</taxon>
        <taxon>Charadriiformes</taxon>
        <taxon>Burhinidae</taxon>
        <taxon>Burhinus</taxon>
    </lineage>
</organism>
<dbReference type="PANTHER" id="PTHR13771">
    <property type="entry name" value="INTERCELLULAR ADHESION MOLECULE"/>
    <property type="match status" value="1"/>
</dbReference>
<dbReference type="GO" id="GO:0007155">
    <property type="term" value="P:cell adhesion"/>
    <property type="evidence" value="ECO:0007669"/>
    <property type="project" value="InterPro"/>
</dbReference>
<dbReference type="Gene3D" id="2.60.40.10">
    <property type="entry name" value="Immunoglobulins"/>
    <property type="match status" value="1"/>
</dbReference>
<sequence>LRCWARGNPPPHLECAKDGKPFPAGVPQLVTRTPAGTYRCQATNTLGTAVRSVTVLVHCEWDGGLGGPGV</sequence>
<name>A0A7K4TIY1_9CHAR</name>
<dbReference type="PANTHER" id="PTHR13771:SF9">
    <property type="entry name" value="INTERCELLULAR ADHESION MOLECULE 5"/>
    <property type="match status" value="1"/>
</dbReference>
<protein>
    <submittedName>
        <fullName evidence="1">ICAM3 protein</fullName>
    </submittedName>
</protein>
<accession>A0A7K4TIY1</accession>
<dbReference type="Proteomes" id="UP000574691">
    <property type="component" value="Unassembled WGS sequence"/>
</dbReference>
<dbReference type="InterPro" id="IPR036179">
    <property type="entry name" value="Ig-like_dom_sf"/>
</dbReference>
<dbReference type="EMBL" id="VYXH01012085">
    <property type="protein sequence ID" value="NWQ97991.1"/>
    <property type="molecule type" value="Genomic_DNA"/>
</dbReference>
<dbReference type="SUPFAM" id="SSF48726">
    <property type="entry name" value="Immunoglobulin"/>
    <property type="match status" value="1"/>
</dbReference>
<reference evidence="1 2" key="1">
    <citation type="submission" date="2019-09" db="EMBL/GenBank/DDBJ databases">
        <title>Bird 10,000 Genomes (B10K) Project - Family phase.</title>
        <authorList>
            <person name="Zhang G."/>
        </authorList>
    </citation>
    <scope>NUCLEOTIDE SEQUENCE [LARGE SCALE GENOMIC DNA]</scope>
    <source>
        <strain evidence="1">B10K-DU-001-64</strain>
        <tissue evidence="1">Muscle</tissue>
    </source>
</reference>
<dbReference type="GO" id="GO:0005886">
    <property type="term" value="C:plasma membrane"/>
    <property type="evidence" value="ECO:0007669"/>
    <property type="project" value="TreeGrafter"/>
</dbReference>